<sequence length="1324" mass="135088">MLPSWALGGDQLHNTQAAAAPGWALADDVFAQRNEAGVSHTEGAWQPLPRLALQLEGAGAQRRGGTAAAAAPAWRSASAAPPQQEPWLLAAGAYAADGGAGWAAAAAAGGVRATRARMLFQYKPYSQQEPLALSDEEVAAVVEAAFGRWGSTTPSLFKGEASSLWDSLSHGERYGLAAAATTGEVAAVILTKLVMDLYVRAGPCAAFPLALLLLQKPLLSGDAATQARVFDFVFNLAVHGELLYDAAAEALPEDAPALADAVAELGVASGAAPPSNAAWKATVTSAFRATLASTLRGSTAVAAGSGNARGSLDGGRSGGSGGGHAPTRSSLDGRTLWGSADAGHPARGAAGGRTAAASPAGEWPPLLEQRPPPRSPCGRCERFQQWLRLLLFQLLEGLAAGAGGIAAAAAPEGPWVAALSCLVHLSTHSGAVPRAYVEELPPSVVAALLEQCRRHRWSEHLHAWLVTLAANLLYVHTDGSDDYGPPRSIKALSMRSDGAGSTGRASYAGGGGAAGAGDPSWWGGSQLDFGRLRAFGGVRQVLRCFREAPTVTARRNMFAVLYDYVVAGQEPSREDAWAPVLMHTAHSSETLALGAALLRMGAPEAVHPLLLAGVPGAMQRLADAVSMQMAALQSSNPGRVVSVPGAMVGEVMECLEEIAANDAQVPAALQEAVRLTLDAVASPEAAPGGGSSAAEGSAAWGCLADCMRDGSELGSRAGRGWLLQLLVTAAEHELARSGGSGEQQQGLDEPETPGAARSGGGTNGATAAPALLPEVSAHGGCQLQPGRRGMRGQGELRQLLMRALATTPDSRAADCFISAVGSLMAHVRLRCAADGWNGTDGWGGSGGDEAAATPLPPSASSASMRGASSAARLAAASPHSHSRQTSKMTAGASVDSLPDAETSAVRVVPSESGTSGQQSLPMDGAGGMWRALNCADAVLATLSLAVEWLLQAPQEVRQSAMLRAAQLLLTFTLSPRHAQQHARGGAAAPAGSSSEALESVFPGSVAASPGITPTRQQPAQHRLAGQAPAPLQLPPSPGMSPSAPEMLTPGGLPPRPVSPSLAALKAAAAAASGAGAASADSKRPSTPRAGSFERLQGAAEPTSISATALAAAAAPLGGPLPPAGDGQAGQAEAAAAAACEASATVLWSFLSGQAMVPHELLRLVPPLVLRMLFEDLRPDCSSLHYDALATAGAGAPASRLTRAADAALGFKATVQADQPLWDARAAVLLLLMARCACDSGALGALGGTAFFCGLLSEPDIRVRHYASVFVLRQLMLQQPLQYRRALRGVVARAQSANDERLLANPHLQLRGMLDLGRVQLDQLV</sequence>
<name>A0A2P6VD54_9CHLO</name>
<evidence type="ECO:0000313" key="3">
    <source>
        <dbReference type="Proteomes" id="UP000239649"/>
    </source>
</evidence>
<evidence type="ECO:0000256" key="1">
    <source>
        <dbReference type="SAM" id="MobiDB-lite"/>
    </source>
</evidence>
<organism evidence="2 3">
    <name type="scientific">Micractinium conductrix</name>
    <dbReference type="NCBI Taxonomy" id="554055"/>
    <lineage>
        <taxon>Eukaryota</taxon>
        <taxon>Viridiplantae</taxon>
        <taxon>Chlorophyta</taxon>
        <taxon>core chlorophytes</taxon>
        <taxon>Trebouxiophyceae</taxon>
        <taxon>Chlorellales</taxon>
        <taxon>Chlorellaceae</taxon>
        <taxon>Chlorella clade</taxon>
        <taxon>Micractinium</taxon>
    </lineage>
</organism>
<proteinExistence type="predicted"/>
<feature type="region of interest" description="Disordered" evidence="1">
    <location>
        <begin position="303"/>
        <end position="375"/>
    </location>
</feature>
<feature type="region of interest" description="Disordered" evidence="1">
    <location>
        <begin position="734"/>
        <end position="767"/>
    </location>
</feature>
<dbReference type="Proteomes" id="UP000239649">
    <property type="component" value="Unassembled WGS sequence"/>
</dbReference>
<feature type="compositionally biased region" description="Low complexity" evidence="1">
    <location>
        <begin position="339"/>
        <end position="361"/>
    </location>
</feature>
<gene>
    <name evidence="2" type="ORF">C2E20_4726</name>
</gene>
<reference evidence="2 3" key="1">
    <citation type="journal article" date="2018" name="Plant J.">
        <title>Genome sequences of Chlorella sorokiniana UTEX 1602 and Micractinium conductrix SAG 241.80: implications to maltose excretion by a green alga.</title>
        <authorList>
            <person name="Arriola M.B."/>
            <person name="Velmurugan N."/>
            <person name="Zhang Y."/>
            <person name="Plunkett M.H."/>
            <person name="Hondzo H."/>
            <person name="Barney B.M."/>
        </authorList>
    </citation>
    <scope>NUCLEOTIDE SEQUENCE [LARGE SCALE GENOMIC DNA]</scope>
    <source>
        <strain evidence="2 3">SAG 241.80</strain>
    </source>
</reference>
<evidence type="ECO:0000313" key="2">
    <source>
        <dbReference type="EMBL" id="PSC72009.1"/>
    </source>
</evidence>
<dbReference type="EMBL" id="LHPF02000012">
    <property type="protein sequence ID" value="PSC72009.1"/>
    <property type="molecule type" value="Genomic_DNA"/>
</dbReference>
<dbReference type="PANTHER" id="PTHR34958:SF1">
    <property type="entry name" value="ARMADILLO-LIKE HELICAL DOMAIN-CONTAINING PROTEIN"/>
    <property type="match status" value="1"/>
</dbReference>
<feature type="region of interest" description="Disordered" evidence="1">
    <location>
        <begin position="1004"/>
        <end position="1059"/>
    </location>
</feature>
<comment type="caution">
    <text evidence="2">The sequence shown here is derived from an EMBL/GenBank/DDBJ whole genome shotgun (WGS) entry which is preliminary data.</text>
</comment>
<dbReference type="PANTHER" id="PTHR34958">
    <property type="entry name" value="CONDITIONAL LOSS-OF-GROWTH 1"/>
    <property type="match status" value="1"/>
</dbReference>
<keyword evidence="3" id="KW-1185">Reference proteome</keyword>
<feature type="region of interest" description="Disordered" evidence="1">
    <location>
        <begin position="844"/>
        <end position="920"/>
    </location>
</feature>
<feature type="compositionally biased region" description="Gly residues" evidence="1">
    <location>
        <begin position="312"/>
        <end position="324"/>
    </location>
</feature>
<accession>A0A2P6VD54</accession>
<dbReference type="OrthoDB" id="513405at2759"/>
<feature type="compositionally biased region" description="Polar residues" evidence="1">
    <location>
        <begin position="911"/>
        <end position="920"/>
    </location>
</feature>
<feature type="compositionally biased region" description="Low complexity" evidence="1">
    <location>
        <begin position="848"/>
        <end position="879"/>
    </location>
</feature>
<feature type="region of interest" description="Disordered" evidence="1">
    <location>
        <begin position="1074"/>
        <end position="1098"/>
    </location>
</feature>
<protein>
    <submittedName>
        <fullName evidence="2">Uncharacterized protein</fullName>
    </submittedName>
</protein>